<dbReference type="EMBL" id="JQNX01000004">
    <property type="protein sequence ID" value="KIE58416.1"/>
    <property type="molecule type" value="Genomic_DNA"/>
</dbReference>
<keyword evidence="1" id="KW-0812">Transmembrane</keyword>
<reference evidence="2 3" key="1">
    <citation type="submission" date="2014-08" db="EMBL/GenBank/DDBJ databases">
        <title>Methylacidiphilum kamchatkense strain Kam1 draft genome sequence.</title>
        <authorList>
            <person name="Birkeland N.-K."/>
            <person name="Erikstad H.A."/>
        </authorList>
    </citation>
    <scope>NUCLEOTIDE SEQUENCE [LARGE SCALE GENOMIC DNA]</scope>
    <source>
        <strain evidence="2 3">Kam1</strain>
    </source>
</reference>
<evidence type="ECO:0000313" key="3">
    <source>
        <dbReference type="Proteomes" id="UP000031594"/>
    </source>
</evidence>
<keyword evidence="3" id="KW-1185">Reference proteome</keyword>
<name>A0ABR4ZXE2_9BACT</name>
<keyword evidence="1" id="KW-0472">Membrane</keyword>
<comment type="caution">
    <text evidence="2">The sequence shown here is derived from an EMBL/GenBank/DDBJ whole genome shotgun (WGS) entry which is preliminary data.</text>
</comment>
<evidence type="ECO:0000313" key="2">
    <source>
        <dbReference type="EMBL" id="KIE58416.1"/>
    </source>
</evidence>
<accession>A0ABR4ZXE2</accession>
<gene>
    <name evidence="2" type="ORF">A946_05775</name>
</gene>
<protein>
    <submittedName>
        <fullName evidence="2">Uncharacterized protein</fullName>
    </submittedName>
</protein>
<keyword evidence="1" id="KW-1133">Transmembrane helix</keyword>
<organism evidence="2 3">
    <name type="scientific">Methylacidiphilum kamchatkense Kam1</name>
    <dbReference type="NCBI Taxonomy" id="1202785"/>
    <lineage>
        <taxon>Bacteria</taxon>
        <taxon>Pseudomonadati</taxon>
        <taxon>Verrucomicrobiota</taxon>
        <taxon>Methylacidiphilae</taxon>
        <taxon>Methylacidiphilales</taxon>
        <taxon>Methylacidiphilaceae</taxon>
        <taxon>Methylacidiphilum (ex Ratnadevi et al. 2023)</taxon>
    </lineage>
</organism>
<feature type="transmembrane region" description="Helical" evidence="1">
    <location>
        <begin position="6"/>
        <end position="24"/>
    </location>
</feature>
<dbReference type="Proteomes" id="UP000031594">
    <property type="component" value="Unassembled WGS sequence"/>
</dbReference>
<sequence>MSADFLLYLHVLFILLISTLFLLLKQLHWTGRMVIECVKKVSFLFYFWFYVKFRFIKMKDLPFVI</sequence>
<evidence type="ECO:0000256" key="1">
    <source>
        <dbReference type="SAM" id="Phobius"/>
    </source>
</evidence>
<proteinExistence type="predicted"/>